<dbReference type="FunFam" id="1.20.1070.10:FF:000315">
    <property type="entry name" value="G protein-coupled receptor 32"/>
    <property type="match status" value="1"/>
</dbReference>
<evidence type="ECO:0000313" key="16">
    <source>
        <dbReference type="Ensembl" id="ENSSSCP00070045616.1"/>
    </source>
</evidence>
<dbReference type="PANTHER" id="PTHR24225:SF27">
    <property type="entry name" value="G-PROTEIN COUPLED RECEPTOR 32-RELATED"/>
    <property type="match status" value="1"/>
</dbReference>
<dbReference type="GO" id="GO:0004930">
    <property type="term" value="F:G protein-coupled receptor activity"/>
    <property type="evidence" value="ECO:0007669"/>
    <property type="project" value="UniProtKB-KW"/>
</dbReference>
<keyword evidence="8 12" id="KW-0675">Receptor</keyword>
<keyword evidence="4 14" id="KW-1133">Transmembrane helix</keyword>
<comment type="similarity">
    <text evidence="11">Belongs to the chemokine-like receptor (CMKLR) family.</text>
</comment>
<evidence type="ECO:0000259" key="15">
    <source>
        <dbReference type="PROSITE" id="PS50262"/>
    </source>
</evidence>
<sequence>MNDGVSEGTMVSEKQWKVGVPIVAQKMNLTYMTECIPEEVGCLRQLTVALMSVSSAVGVVANGLVIWMTLFRMARTVTTIWFFNLALVDFTVLLSLPIATYTMATGQWLLDEVACKLYMTFLALNFFTSICLLVIISLDRCISVLYPVWCRNHRTVQRAVWLAVGVWLLAAVMCSPYLKFRTIGKENECFYCYFKFDIEKKQEESSQDWDRVVFERRLTVVIVHFLVGFLVPLVVISTCAHLICTKLRGEGWVHASRPKRLLLVLVSAFFIFWFPFNVALLVQLGQLQNEPKPKMLLILWATFSLGCLNSCLNPFLYVFIGRDFREKFFQSLPFALARAFGEEERSACPRGAPGLGKTERCAPPGRREAVTRS</sequence>
<keyword evidence="6 14" id="KW-0472">Membrane</keyword>
<dbReference type="PROSITE" id="PS00237">
    <property type="entry name" value="G_PROTEIN_RECEP_F1_1"/>
    <property type="match status" value="1"/>
</dbReference>
<reference evidence="16" key="2">
    <citation type="submission" date="2025-08" db="UniProtKB">
        <authorList>
            <consortium name="Ensembl"/>
        </authorList>
    </citation>
    <scope>IDENTIFICATION</scope>
</reference>
<dbReference type="PRINTS" id="PR00526">
    <property type="entry name" value="FMETLEUPHER"/>
</dbReference>
<feature type="transmembrane region" description="Helical" evidence="14">
    <location>
        <begin position="297"/>
        <end position="320"/>
    </location>
</feature>
<dbReference type="Pfam" id="PF00001">
    <property type="entry name" value="7tm_1"/>
    <property type="match status" value="1"/>
</dbReference>
<evidence type="ECO:0000256" key="13">
    <source>
        <dbReference type="SAM" id="MobiDB-lite"/>
    </source>
</evidence>
<name>A0A4X1VVF0_PIG</name>
<dbReference type="InterPro" id="IPR000826">
    <property type="entry name" value="Formyl_rcpt-rel"/>
</dbReference>
<keyword evidence="5 12" id="KW-0297">G-protein coupled receptor</keyword>
<evidence type="ECO:0000256" key="7">
    <source>
        <dbReference type="ARBA" id="ARBA00023157"/>
    </source>
</evidence>
<evidence type="ECO:0000256" key="2">
    <source>
        <dbReference type="ARBA" id="ARBA00022475"/>
    </source>
</evidence>
<proteinExistence type="inferred from homology"/>
<dbReference type="InterPro" id="IPR000276">
    <property type="entry name" value="GPCR_Rhodpsn"/>
</dbReference>
<organism evidence="16 17">
    <name type="scientific">Sus scrofa</name>
    <name type="common">Pig</name>
    <dbReference type="NCBI Taxonomy" id="9823"/>
    <lineage>
        <taxon>Eukaryota</taxon>
        <taxon>Metazoa</taxon>
        <taxon>Chordata</taxon>
        <taxon>Craniata</taxon>
        <taxon>Vertebrata</taxon>
        <taxon>Euteleostomi</taxon>
        <taxon>Mammalia</taxon>
        <taxon>Eutheria</taxon>
        <taxon>Laurasiatheria</taxon>
        <taxon>Artiodactyla</taxon>
        <taxon>Suina</taxon>
        <taxon>Suidae</taxon>
        <taxon>Sus</taxon>
    </lineage>
</organism>
<evidence type="ECO:0000256" key="9">
    <source>
        <dbReference type="ARBA" id="ARBA00023180"/>
    </source>
</evidence>
<feature type="transmembrane region" description="Helical" evidence="14">
    <location>
        <begin position="218"/>
        <end position="240"/>
    </location>
</feature>
<keyword evidence="2" id="KW-1003">Cell membrane</keyword>
<feature type="domain" description="G-protein coupled receptors family 1 profile" evidence="15">
    <location>
        <begin position="61"/>
        <end position="317"/>
    </location>
</feature>
<feature type="transmembrane region" description="Helical" evidence="14">
    <location>
        <begin position="82"/>
        <end position="104"/>
    </location>
</feature>
<feature type="transmembrane region" description="Helical" evidence="14">
    <location>
        <begin position="48"/>
        <end position="70"/>
    </location>
</feature>
<evidence type="ECO:0000256" key="12">
    <source>
        <dbReference type="RuleBase" id="RU000688"/>
    </source>
</evidence>
<keyword evidence="7" id="KW-1015">Disulfide bond</keyword>
<feature type="compositionally biased region" description="Basic and acidic residues" evidence="13">
    <location>
        <begin position="357"/>
        <end position="373"/>
    </location>
</feature>
<dbReference type="InterPro" id="IPR017452">
    <property type="entry name" value="GPCR_Rhodpsn_7TM"/>
</dbReference>
<evidence type="ECO:0000256" key="10">
    <source>
        <dbReference type="ARBA" id="ARBA00023224"/>
    </source>
</evidence>
<feature type="region of interest" description="Disordered" evidence="13">
    <location>
        <begin position="344"/>
        <end position="373"/>
    </location>
</feature>
<dbReference type="GO" id="GO:0005886">
    <property type="term" value="C:plasma membrane"/>
    <property type="evidence" value="ECO:0007669"/>
    <property type="project" value="UniProtKB-SubCell"/>
</dbReference>
<dbReference type="PROSITE" id="PS50262">
    <property type="entry name" value="G_PROTEIN_RECEP_F1_2"/>
    <property type="match status" value="1"/>
</dbReference>
<dbReference type="Ensembl" id="ENSSSCT00070053808.1">
    <property type="protein sequence ID" value="ENSSSCP00070045616.1"/>
    <property type="gene ID" value="ENSSSCG00070026830.1"/>
</dbReference>
<feature type="transmembrane region" description="Helical" evidence="14">
    <location>
        <begin position="261"/>
        <end position="285"/>
    </location>
</feature>
<dbReference type="Proteomes" id="UP000314985">
    <property type="component" value="Chromosome 6"/>
</dbReference>
<dbReference type="SUPFAM" id="SSF81321">
    <property type="entry name" value="Family A G protein-coupled receptor-like"/>
    <property type="match status" value="1"/>
</dbReference>
<evidence type="ECO:0000256" key="3">
    <source>
        <dbReference type="ARBA" id="ARBA00022692"/>
    </source>
</evidence>
<protein>
    <recommendedName>
        <fullName evidence="15">G-protein coupled receptors family 1 profile domain-containing protein</fullName>
    </recommendedName>
</protein>
<evidence type="ECO:0000256" key="11">
    <source>
        <dbReference type="ARBA" id="ARBA00025736"/>
    </source>
</evidence>
<dbReference type="PRINTS" id="PR00237">
    <property type="entry name" value="GPCRRHODOPSN"/>
</dbReference>
<evidence type="ECO:0000256" key="8">
    <source>
        <dbReference type="ARBA" id="ARBA00023170"/>
    </source>
</evidence>
<evidence type="ECO:0000256" key="1">
    <source>
        <dbReference type="ARBA" id="ARBA00004651"/>
    </source>
</evidence>
<dbReference type="Gene3D" id="1.20.1070.10">
    <property type="entry name" value="Rhodopsin 7-helix transmembrane proteins"/>
    <property type="match status" value="1"/>
</dbReference>
<evidence type="ECO:0000256" key="4">
    <source>
        <dbReference type="ARBA" id="ARBA00022989"/>
    </source>
</evidence>
<accession>A0A4X1VVF0</accession>
<feature type="transmembrane region" description="Helical" evidence="14">
    <location>
        <begin position="116"/>
        <end position="138"/>
    </location>
</feature>
<keyword evidence="3 12" id="KW-0812">Transmembrane</keyword>
<reference evidence="16 17" key="1">
    <citation type="submission" date="2017-08" db="EMBL/GenBank/DDBJ databases">
        <title>USMARCv1.0.</title>
        <authorList>
            <person name="Hannum G.I."/>
            <person name="Koren S."/>
            <person name="Schroeder S.G."/>
            <person name="Chin S.C."/>
            <person name="Nonneman D.J."/>
            <person name="Becker S.A."/>
            <person name="Rosen B.D."/>
            <person name="Bickhart D.M."/>
            <person name="Putnam N.H."/>
            <person name="Green R.E."/>
            <person name="Tuggle C.K."/>
            <person name="Liu H."/>
            <person name="Rohrer G.A."/>
            <person name="Warr A."/>
            <person name="Hall R."/>
            <person name="Kim K."/>
            <person name="Hume D.A."/>
            <person name="Talbot R."/>
            <person name="Chow W."/>
            <person name="Howe K."/>
            <person name="Schwartz A.S."/>
            <person name="Watson M."/>
            <person name="Archibald A.L."/>
            <person name="Phillippy A.M."/>
            <person name="Smith T.P.L."/>
        </authorList>
    </citation>
    <scope>NUCLEOTIDE SEQUENCE [LARGE SCALE GENOMIC DNA]</scope>
</reference>
<keyword evidence="10 12" id="KW-0807">Transducer</keyword>
<dbReference type="AlphaFoldDB" id="A0A4X1VVF0"/>
<feature type="transmembrane region" description="Helical" evidence="14">
    <location>
        <begin position="159"/>
        <end position="178"/>
    </location>
</feature>
<comment type="subcellular location">
    <subcellularLocation>
        <location evidence="1">Cell membrane</location>
        <topology evidence="1">Multi-pass membrane protein</topology>
    </subcellularLocation>
</comment>
<evidence type="ECO:0000256" key="5">
    <source>
        <dbReference type="ARBA" id="ARBA00023040"/>
    </source>
</evidence>
<evidence type="ECO:0000313" key="17">
    <source>
        <dbReference type="Proteomes" id="UP000314985"/>
    </source>
</evidence>
<comment type="similarity">
    <text evidence="12">Belongs to the G-protein coupled receptor 1 family.</text>
</comment>
<keyword evidence="9" id="KW-0325">Glycoprotein</keyword>
<evidence type="ECO:0000256" key="14">
    <source>
        <dbReference type="SAM" id="Phobius"/>
    </source>
</evidence>
<evidence type="ECO:0000256" key="6">
    <source>
        <dbReference type="ARBA" id="ARBA00023136"/>
    </source>
</evidence>
<dbReference type="PANTHER" id="PTHR24225">
    <property type="entry name" value="CHEMOTACTIC RECEPTOR"/>
    <property type="match status" value="1"/>
</dbReference>